<comment type="subcellular location">
    <subcellularLocation>
        <location evidence="1">Membrane</location>
        <topology evidence="1">Multi-pass membrane protein</topology>
    </subcellularLocation>
</comment>
<evidence type="ECO:0000256" key="3">
    <source>
        <dbReference type="ARBA" id="ARBA00016612"/>
    </source>
</evidence>
<dbReference type="GO" id="GO:0008137">
    <property type="term" value="F:NADH dehydrogenase (ubiquinone) activity"/>
    <property type="evidence" value="ECO:0007669"/>
    <property type="project" value="UniProtKB-EC"/>
</dbReference>
<comment type="similarity">
    <text evidence="2">Belongs to the complex I subunit 4L family.</text>
</comment>
<feature type="transmembrane region" description="Helical" evidence="11">
    <location>
        <begin position="55"/>
        <end position="76"/>
    </location>
</feature>
<keyword evidence="12" id="KW-0496">Mitochondrion</keyword>
<name>A0A3G1DH92_9COLE</name>
<evidence type="ECO:0000256" key="10">
    <source>
        <dbReference type="ARBA" id="ARBA00049551"/>
    </source>
</evidence>
<gene>
    <name evidence="12" type="primary">nad4l</name>
</gene>
<keyword evidence="7" id="KW-0520">NAD</keyword>
<feature type="transmembrane region" description="Helical" evidence="11">
    <location>
        <begin position="6"/>
        <end position="24"/>
    </location>
</feature>
<evidence type="ECO:0000256" key="5">
    <source>
        <dbReference type="ARBA" id="ARBA00022967"/>
    </source>
</evidence>
<keyword evidence="8 11" id="KW-0472">Membrane</keyword>
<reference evidence="12" key="1">
    <citation type="journal article" date="2016" name="Mitochondrial DNA A DNA Mapp Seq Anal">
        <title>The mitochondrial genome of Iberobaenia (Coleoptera: Iberobaeniidae): first rearrangement of protein-coding genes in the beetles.</title>
        <authorList>
            <person name="Andujar C."/>
            <person name="Arribas P."/>
            <person name="Linard B."/>
            <person name="Kundrata R."/>
            <person name="Bocak L."/>
            <person name="Vogler A.P."/>
        </authorList>
    </citation>
    <scope>NUCLEOTIDE SEQUENCE</scope>
</reference>
<protein>
    <recommendedName>
        <fullName evidence="3">NADH-ubiquinone oxidoreductase chain 4L</fullName>
    </recommendedName>
    <alternativeName>
        <fullName evidence="9">NADH dehydrogenase subunit 4L</fullName>
    </alternativeName>
</protein>
<keyword evidence="5" id="KW-1278">Translocase</keyword>
<dbReference type="EMBL" id="KT825140">
    <property type="protein sequence ID" value="AMR97524.1"/>
    <property type="molecule type" value="Genomic_DNA"/>
</dbReference>
<dbReference type="Pfam" id="PF00420">
    <property type="entry name" value="Oxidored_q2"/>
    <property type="match status" value="1"/>
</dbReference>
<geneLocation type="mitochondrion" evidence="12"/>
<evidence type="ECO:0000256" key="6">
    <source>
        <dbReference type="ARBA" id="ARBA00022989"/>
    </source>
</evidence>
<sequence length="91" mass="10829">MFMGLFMYFVGFFVFTLKSNYFLVMLLSLEFIFMSTYMINFLVLMMFLFEFYFSVIFLIMGVCEGALGLSLLVLMIRSYGNVYLKSLIFLW</sequence>
<evidence type="ECO:0000256" key="8">
    <source>
        <dbReference type="ARBA" id="ARBA00023136"/>
    </source>
</evidence>
<keyword evidence="6 11" id="KW-1133">Transmembrane helix</keyword>
<evidence type="ECO:0000256" key="2">
    <source>
        <dbReference type="ARBA" id="ARBA00010519"/>
    </source>
</evidence>
<evidence type="ECO:0000256" key="11">
    <source>
        <dbReference type="SAM" id="Phobius"/>
    </source>
</evidence>
<dbReference type="Gene3D" id="1.10.287.3510">
    <property type="match status" value="1"/>
</dbReference>
<feature type="transmembrane region" description="Helical" evidence="11">
    <location>
        <begin position="31"/>
        <end position="49"/>
    </location>
</feature>
<keyword evidence="4 11" id="KW-0812">Transmembrane</keyword>
<evidence type="ECO:0000256" key="7">
    <source>
        <dbReference type="ARBA" id="ARBA00023027"/>
    </source>
</evidence>
<evidence type="ECO:0000313" key="12">
    <source>
        <dbReference type="EMBL" id="AMR97524.1"/>
    </source>
</evidence>
<proteinExistence type="inferred from homology"/>
<evidence type="ECO:0000256" key="4">
    <source>
        <dbReference type="ARBA" id="ARBA00022692"/>
    </source>
</evidence>
<evidence type="ECO:0000256" key="9">
    <source>
        <dbReference type="ARBA" id="ARBA00031586"/>
    </source>
</evidence>
<comment type="catalytic activity">
    <reaction evidence="10">
        <text>a ubiquinone + NADH + 5 H(+)(in) = a ubiquinol + NAD(+) + 4 H(+)(out)</text>
        <dbReference type="Rhea" id="RHEA:29091"/>
        <dbReference type="Rhea" id="RHEA-COMP:9565"/>
        <dbReference type="Rhea" id="RHEA-COMP:9566"/>
        <dbReference type="ChEBI" id="CHEBI:15378"/>
        <dbReference type="ChEBI" id="CHEBI:16389"/>
        <dbReference type="ChEBI" id="CHEBI:17976"/>
        <dbReference type="ChEBI" id="CHEBI:57540"/>
        <dbReference type="ChEBI" id="CHEBI:57945"/>
        <dbReference type="EC" id="7.1.1.2"/>
    </reaction>
</comment>
<evidence type="ECO:0000256" key="1">
    <source>
        <dbReference type="ARBA" id="ARBA00004141"/>
    </source>
</evidence>
<dbReference type="GO" id="GO:0016020">
    <property type="term" value="C:membrane"/>
    <property type="evidence" value="ECO:0007669"/>
    <property type="project" value="UniProtKB-SubCell"/>
</dbReference>
<organism evidence="12">
    <name type="scientific">Iberobaenia minuta</name>
    <dbReference type="NCBI Taxonomy" id="1857294"/>
    <lineage>
        <taxon>Eukaryota</taxon>
        <taxon>Metazoa</taxon>
        <taxon>Ecdysozoa</taxon>
        <taxon>Arthropoda</taxon>
        <taxon>Hexapoda</taxon>
        <taxon>Insecta</taxon>
        <taxon>Pterygota</taxon>
        <taxon>Neoptera</taxon>
        <taxon>Endopterygota</taxon>
        <taxon>Coleoptera</taxon>
        <taxon>Polyphaga</taxon>
        <taxon>Elateriformia</taxon>
        <taxon>Elateroidea</taxon>
        <taxon>Iberobaeniidae</taxon>
        <taxon>Iberobaenia</taxon>
    </lineage>
</organism>
<accession>A0A3G1DH92</accession>
<dbReference type="AlphaFoldDB" id="A0A3G1DH92"/>
<dbReference type="InterPro" id="IPR039428">
    <property type="entry name" value="NUOK/Mnh_C1-like"/>
</dbReference>